<evidence type="ECO:0000313" key="2">
    <source>
        <dbReference type="EMBL" id="SDY76445.1"/>
    </source>
</evidence>
<protein>
    <submittedName>
        <fullName evidence="2">Beta-lactamase</fullName>
    </submittedName>
</protein>
<dbReference type="InterPro" id="IPR050491">
    <property type="entry name" value="AmpC-like"/>
</dbReference>
<dbReference type="RefSeq" id="WP_092643248.1">
    <property type="nucleotide sequence ID" value="NZ_FNPX01000003.1"/>
</dbReference>
<gene>
    <name evidence="2" type="ORF">SAMN05444004_10378</name>
</gene>
<dbReference type="Pfam" id="PF00144">
    <property type="entry name" value="Beta-lactamase"/>
    <property type="match status" value="1"/>
</dbReference>
<dbReference type="InterPro" id="IPR012338">
    <property type="entry name" value="Beta-lactam/transpept-like"/>
</dbReference>
<dbReference type="EMBL" id="FNPX01000003">
    <property type="protein sequence ID" value="SDY76445.1"/>
    <property type="molecule type" value="Genomic_DNA"/>
</dbReference>
<dbReference type="PANTHER" id="PTHR46825">
    <property type="entry name" value="D-ALANYL-D-ALANINE-CARBOXYPEPTIDASE/ENDOPEPTIDASE AMPH"/>
    <property type="match status" value="1"/>
</dbReference>
<dbReference type="PANTHER" id="PTHR46825:SF7">
    <property type="entry name" value="D-ALANYL-D-ALANINE CARBOXYPEPTIDASE"/>
    <property type="match status" value="1"/>
</dbReference>
<keyword evidence="3" id="KW-1185">Reference proteome</keyword>
<name>A0A1H3MK19_9RHOB</name>
<feature type="domain" description="Beta-lactamase-related" evidence="1">
    <location>
        <begin position="23"/>
        <end position="282"/>
    </location>
</feature>
<accession>A0A1H3MK19</accession>
<evidence type="ECO:0000259" key="1">
    <source>
        <dbReference type="Pfam" id="PF00144"/>
    </source>
</evidence>
<dbReference type="STRING" id="1244108.SAMN05444004_10378"/>
<organism evidence="2 3">
    <name type="scientific">Jannaschia faecimaris</name>
    <dbReference type="NCBI Taxonomy" id="1244108"/>
    <lineage>
        <taxon>Bacteria</taxon>
        <taxon>Pseudomonadati</taxon>
        <taxon>Pseudomonadota</taxon>
        <taxon>Alphaproteobacteria</taxon>
        <taxon>Rhodobacterales</taxon>
        <taxon>Roseobacteraceae</taxon>
        <taxon>Jannaschia</taxon>
    </lineage>
</organism>
<dbReference type="AlphaFoldDB" id="A0A1H3MK19"/>
<dbReference type="SUPFAM" id="SSF56601">
    <property type="entry name" value="beta-lactamase/transpeptidase-like"/>
    <property type="match status" value="1"/>
</dbReference>
<dbReference type="Gene3D" id="3.40.710.10">
    <property type="entry name" value="DD-peptidase/beta-lactamase superfamily"/>
    <property type="match status" value="1"/>
</dbReference>
<dbReference type="InterPro" id="IPR001466">
    <property type="entry name" value="Beta-lactam-related"/>
</dbReference>
<evidence type="ECO:0000313" key="3">
    <source>
        <dbReference type="Proteomes" id="UP000198914"/>
    </source>
</evidence>
<dbReference type="OrthoDB" id="5377981at2"/>
<sequence length="292" mass="30398">MTVFTARLTADGHLTGADAPPLPWWSFSKTVIAALLVGAAARGEVDLDSPCPGHEWTLRDLLGHRAGLGDYFAVPAYHRAIATGGPIWTPADFLRVVPPDKPDTPPGTRFAYSNIGYLLARQALETVTGQPLAALLNRLTAPLGLTSVRLAQTAEDFADLPFPAGGYHPGWVAHGCLMGTPSDAVRLLRAILHDPALTGMQIALPVDANVAGRPWTETGYGLGLMIGRVGPAGRAIGHSGGGPFSANAVYAFPDCPGTPVVATFVAGGDEAPAEHAALRMARALKPGSRHAT</sequence>
<proteinExistence type="predicted"/>
<reference evidence="3" key="1">
    <citation type="submission" date="2016-10" db="EMBL/GenBank/DDBJ databases">
        <authorList>
            <person name="Varghese N."/>
            <person name="Submissions S."/>
        </authorList>
    </citation>
    <scope>NUCLEOTIDE SEQUENCE [LARGE SCALE GENOMIC DNA]</scope>
    <source>
        <strain evidence="3">DSM 100420</strain>
    </source>
</reference>
<dbReference type="Proteomes" id="UP000198914">
    <property type="component" value="Unassembled WGS sequence"/>
</dbReference>